<dbReference type="GO" id="GO:0004674">
    <property type="term" value="F:protein serine/threonine kinase activity"/>
    <property type="evidence" value="ECO:0007669"/>
    <property type="project" value="UniProtKB-KW"/>
</dbReference>
<protein>
    <recommendedName>
        <fullName evidence="12">AGC protein kinase</fullName>
    </recommendedName>
</protein>
<keyword evidence="1" id="KW-0723">Serine/threonine-protein kinase</keyword>
<dbReference type="SUPFAM" id="SSF56112">
    <property type="entry name" value="Protein kinase-like (PK-like)"/>
    <property type="match status" value="1"/>
</dbReference>
<dbReference type="InterPro" id="IPR011009">
    <property type="entry name" value="Kinase-like_dom_sf"/>
</dbReference>
<dbReference type="PANTHER" id="PTHR24351">
    <property type="entry name" value="RIBOSOMAL PROTEIN S6 KINASE"/>
    <property type="match status" value="1"/>
</dbReference>
<accession>A0A9W6Z6V9</accession>
<keyword evidence="2" id="KW-0597">Phosphoprotein</keyword>
<dbReference type="InterPro" id="IPR008271">
    <property type="entry name" value="Ser/Thr_kinase_AS"/>
</dbReference>
<organism evidence="10 11">
    <name type="scientific">Triparma retinervis</name>
    <dbReference type="NCBI Taxonomy" id="2557542"/>
    <lineage>
        <taxon>Eukaryota</taxon>
        <taxon>Sar</taxon>
        <taxon>Stramenopiles</taxon>
        <taxon>Ochrophyta</taxon>
        <taxon>Bolidophyceae</taxon>
        <taxon>Parmales</taxon>
        <taxon>Triparmaceae</taxon>
        <taxon>Triparma</taxon>
    </lineage>
</organism>
<keyword evidence="5" id="KW-0418">Kinase</keyword>
<name>A0A9W6Z6V9_9STRA</name>
<dbReference type="AlphaFoldDB" id="A0A9W6Z6V9"/>
<dbReference type="PROSITE" id="PS51285">
    <property type="entry name" value="AGC_KINASE_CTER"/>
    <property type="match status" value="1"/>
</dbReference>
<dbReference type="FunFam" id="1.10.510.10:FF:000008">
    <property type="entry name" value="Non-specific serine/threonine protein kinase"/>
    <property type="match status" value="1"/>
</dbReference>
<dbReference type="SMART" id="SM00220">
    <property type="entry name" value="S_TKc"/>
    <property type="match status" value="1"/>
</dbReference>
<evidence type="ECO:0000256" key="5">
    <source>
        <dbReference type="ARBA" id="ARBA00022777"/>
    </source>
</evidence>
<dbReference type="OrthoDB" id="63267at2759"/>
<feature type="domain" description="AGC-kinase C-terminal" evidence="9">
    <location>
        <begin position="468"/>
        <end position="552"/>
    </location>
</feature>
<evidence type="ECO:0008006" key="12">
    <source>
        <dbReference type="Google" id="ProtNLM"/>
    </source>
</evidence>
<dbReference type="PROSITE" id="PS50011">
    <property type="entry name" value="PROTEIN_KINASE_DOM"/>
    <property type="match status" value="1"/>
</dbReference>
<dbReference type="GO" id="GO:0005524">
    <property type="term" value="F:ATP binding"/>
    <property type="evidence" value="ECO:0007669"/>
    <property type="project" value="UniProtKB-KW"/>
</dbReference>
<evidence type="ECO:0000256" key="7">
    <source>
        <dbReference type="SAM" id="MobiDB-lite"/>
    </source>
</evidence>
<dbReference type="Gene3D" id="3.30.200.20">
    <property type="entry name" value="Phosphorylase Kinase, domain 1"/>
    <property type="match status" value="1"/>
</dbReference>
<evidence type="ECO:0000256" key="3">
    <source>
        <dbReference type="ARBA" id="ARBA00022679"/>
    </source>
</evidence>
<evidence type="ECO:0000256" key="4">
    <source>
        <dbReference type="ARBA" id="ARBA00022741"/>
    </source>
</evidence>
<proteinExistence type="predicted"/>
<dbReference type="SMART" id="SM00133">
    <property type="entry name" value="S_TK_X"/>
    <property type="match status" value="1"/>
</dbReference>
<reference evidence="10" key="1">
    <citation type="submission" date="2022-07" db="EMBL/GenBank/DDBJ databases">
        <title>Genome analysis of Parmales, a sister group of diatoms, reveals the evolutionary specialization of diatoms from phago-mixotrophs to photoautotrophs.</title>
        <authorList>
            <person name="Ban H."/>
            <person name="Sato S."/>
            <person name="Yoshikawa S."/>
            <person name="Kazumasa Y."/>
            <person name="Nakamura Y."/>
            <person name="Ichinomiya M."/>
            <person name="Saitoh K."/>
            <person name="Sato N."/>
            <person name="Blanc-Mathieu R."/>
            <person name="Endo H."/>
            <person name="Kuwata A."/>
            <person name="Ogata H."/>
        </authorList>
    </citation>
    <scope>NUCLEOTIDE SEQUENCE</scope>
</reference>
<keyword evidence="11" id="KW-1185">Reference proteome</keyword>
<dbReference type="InterPro" id="IPR017892">
    <property type="entry name" value="Pkinase_C"/>
</dbReference>
<gene>
    <name evidence="10" type="ORF">TrRE_jg955</name>
</gene>
<dbReference type="Gene3D" id="1.10.510.10">
    <property type="entry name" value="Transferase(Phosphotransferase) domain 1"/>
    <property type="match status" value="1"/>
</dbReference>
<dbReference type="InterPro" id="IPR000961">
    <property type="entry name" value="AGC-kinase_C"/>
</dbReference>
<evidence type="ECO:0000256" key="1">
    <source>
        <dbReference type="ARBA" id="ARBA00022527"/>
    </source>
</evidence>
<feature type="domain" description="Protein kinase" evidence="8">
    <location>
        <begin position="178"/>
        <end position="467"/>
    </location>
</feature>
<dbReference type="Pfam" id="PF00069">
    <property type="entry name" value="Pkinase"/>
    <property type="match status" value="1"/>
</dbReference>
<evidence type="ECO:0000259" key="8">
    <source>
        <dbReference type="PROSITE" id="PS50011"/>
    </source>
</evidence>
<dbReference type="EMBL" id="BRXZ01001816">
    <property type="protein sequence ID" value="GMH46861.1"/>
    <property type="molecule type" value="Genomic_DNA"/>
</dbReference>
<keyword evidence="4" id="KW-0547">Nucleotide-binding</keyword>
<evidence type="ECO:0000256" key="6">
    <source>
        <dbReference type="ARBA" id="ARBA00022840"/>
    </source>
</evidence>
<evidence type="ECO:0000313" key="11">
    <source>
        <dbReference type="Proteomes" id="UP001165082"/>
    </source>
</evidence>
<dbReference type="InterPro" id="IPR000719">
    <property type="entry name" value="Prot_kinase_dom"/>
</dbReference>
<feature type="region of interest" description="Disordered" evidence="7">
    <location>
        <begin position="92"/>
        <end position="123"/>
    </location>
</feature>
<sequence>MGDLGISLAISSCAVTPDQEAVFAIYISQTVQSWTVILNFSPNLLTYLLSLLNLPGVRESPSLRRFLCDDANGVPMWAGGCTWYECTRGPTQHQNNEGTNSQLEGGGEQQNNMGNTDEEGMGDDMNMEDMFENSPHTVLNNKGPPSGPTSSNLHLDDTLEEWGDAEVMEGVGSFSMDYLEGSTLGRSLKEKSMMGAVQRGLQPEPFPPAPNALGSMGRPPLQVFLVREHLTGEMFALKVLRKDNIIKRNQVEHTRTERNVLGYVKHPFIVGLNMAFQTPTKLYFVLDYCAGGELFFHLGKVGKFEEGRARFYASEITLAIQHVHSLDIIYRDLKPENVLLDARGHVRLTDFGLSKEGISQSATGANSFCGTPEYLAPEILNRQGHGRAVDWWSLGALLYEMLSGLPPFYCRDREKLFEKIRKADLTYPRYLSQRACHILRGLLTRDPTARLGSGPTDANEVKKHTFFATVDWALLDAGEISPPWDPKVSGSLDTSQFDREFTSMPIFSPGSLQQQQGMMGLSPGGGQQAGSVGNGAFEGFTFTDRRFHRPGGGG</sequence>
<dbReference type="Pfam" id="PF00433">
    <property type="entry name" value="Pkinase_C"/>
    <property type="match status" value="1"/>
</dbReference>
<keyword evidence="6" id="KW-0067">ATP-binding</keyword>
<dbReference type="Proteomes" id="UP001165082">
    <property type="component" value="Unassembled WGS sequence"/>
</dbReference>
<dbReference type="PROSITE" id="PS00108">
    <property type="entry name" value="PROTEIN_KINASE_ST"/>
    <property type="match status" value="1"/>
</dbReference>
<evidence type="ECO:0000259" key="9">
    <source>
        <dbReference type="PROSITE" id="PS51285"/>
    </source>
</evidence>
<comment type="caution">
    <text evidence="10">The sequence shown here is derived from an EMBL/GenBank/DDBJ whole genome shotgun (WGS) entry which is preliminary data.</text>
</comment>
<keyword evidence="3" id="KW-0808">Transferase</keyword>
<evidence type="ECO:0000256" key="2">
    <source>
        <dbReference type="ARBA" id="ARBA00022553"/>
    </source>
</evidence>
<evidence type="ECO:0000313" key="10">
    <source>
        <dbReference type="EMBL" id="GMH46861.1"/>
    </source>
</evidence>